<feature type="compositionally biased region" description="Polar residues" evidence="1">
    <location>
        <begin position="203"/>
        <end position="220"/>
    </location>
</feature>
<protein>
    <recommendedName>
        <fullName evidence="4">Zn(2)-C6 fungal-type domain-containing protein</fullName>
    </recommendedName>
</protein>
<feature type="region of interest" description="Disordered" evidence="1">
    <location>
        <begin position="199"/>
        <end position="220"/>
    </location>
</feature>
<proteinExistence type="predicted"/>
<evidence type="ECO:0000313" key="3">
    <source>
        <dbReference type="Proteomes" id="UP000016930"/>
    </source>
</evidence>
<reference evidence="2 3" key="1">
    <citation type="journal article" date="2012" name="Proc. Natl. Acad. Sci. U.S.A.">
        <title>Comparative genomics of Ceriporiopsis subvermispora and Phanerochaete chrysosporium provide insight into selective ligninolysis.</title>
        <authorList>
            <person name="Fernandez-Fueyo E."/>
            <person name="Ruiz-Duenas F.J."/>
            <person name="Ferreira P."/>
            <person name="Floudas D."/>
            <person name="Hibbett D.S."/>
            <person name="Canessa P."/>
            <person name="Larrondo L.F."/>
            <person name="James T.Y."/>
            <person name="Seelenfreund D."/>
            <person name="Lobos S."/>
            <person name="Polanco R."/>
            <person name="Tello M."/>
            <person name="Honda Y."/>
            <person name="Watanabe T."/>
            <person name="Watanabe T."/>
            <person name="Ryu J.S."/>
            <person name="Kubicek C.P."/>
            <person name="Schmoll M."/>
            <person name="Gaskell J."/>
            <person name="Hammel K.E."/>
            <person name="St John F.J."/>
            <person name="Vanden Wymelenberg A."/>
            <person name="Sabat G."/>
            <person name="Splinter BonDurant S."/>
            <person name="Syed K."/>
            <person name="Yadav J.S."/>
            <person name="Doddapaneni H."/>
            <person name="Subramanian V."/>
            <person name="Lavin J.L."/>
            <person name="Oguiza J.A."/>
            <person name="Perez G."/>
            <person name="Pisabarro A.G."/>
            <person name="Ramirez L."/>
            <person name="Santoyo F."/>
            <person name="Master E."/>
            <person name="Coutinho P.M."/>
            <person name="Henrissat B."/>
            <person name="Lombard V."/>
            <person name="Magnuson J.K."/>
            <person name="Kuees U."/>
            <person name="Hori C."/>
            <person name="Igarashi K."/>
            <person name="Samejima M."/>
            <person name="Held B.W."/>
            <person name="Barry K.W."/>
            <person name="LaButti K.M."/>
            <person name="Lapidus A."/>
            <person name="Lindquist E.A."/>
            <person name="Lucas S.M."/>
            <person name="Riley R."/>
            <person name="Salamov A.A."/>
            <person name="Hoffmeister D."/>
            <person name="Schwenk D."/>
            <person name="Hadar Y."/>
            <person name="Yarden O."/>
            <person name="de Vries R.P."/>
            <person name="Wiebenga A."/>
            <person name="Stenlid J."/>
            <person name="Eastwood D."/>
            <person name="Grigoriev I.V."/>
            <person name="Berka R.M."/>
            <person name="Blanchette R.A."/>
            <person name="Kersten P."/>
            <person name="Martinez A.T."/>
            <person name="Vicuna R."/>
            <person name="Cullen D."/>
        </authorList>
    </citation>
    <scope>NUCLEOTIDE SEQUENCE [LARGE SCALE GENOMIC DNA]</scope>
    <source>
        <strain evidence="2 3">B</strain>
    </source>
</reference>
<dbReference type="EMBL" id="KB445798">
    <property type="protein sequence ID" value="EMD36258.1"/>
    <property type="molecule type" value="Genomic_DNA"/>
</dbReference>
<feature type="region of interest" description="Disordered" evidence="1">
    <location>
        <begin position="153"/>
        <end position="187"/>
    </location>
</feature>
<feature type="compositionally biased region" description="Basic residues" evidence="1">
    <location>
        <begin position="172"/>
        <end position="182"/>
    </location>
</feature>
<name>M2QGT2_CERS8</name>
<organism evidence="2 3">
    <name type="scientific">Ceriporiopsis subvermispora (strain B)</name>
    <name type="common">White-rot fungus</name>
    <name type="synonym">Gelatoporia subvermispora</name>
    <dbReference type="NCBI Taxonomy" id="914234"/>
    <lineage>
        <taxon>Eukaryota</taxon>
        <taxon>Fungi</taxon>
        <taxon>Dikarya</taxon>
        <taxon>Basidiomycota</taxon>
        <taxon>Agaricomycotina</taxon>
        <taxon>Agaricomycetes</taxon>
        <taxon>Polyporales</taxon>
        <taxon>Gelatoporiaceae</taxon>
        <taxon>Gelatoporia</taxon>
    </lineage>
</organism>
<dbReference type="HOGENOM" id="CLU_1255841_0_0_1"/>
<accession>M2QGT2</accession>
<gene>
    <name evidence="2" type="ORF">CERSUDRAFT_115213</name>
</gene>
<sequence length="220" mass="23785">MPGIQVTAGAHLGMPVENHMEFLPPPITGSHFVPGNNGNTGEDNGYARTSVSLPSSSSLSVPSLQAWSSATPTPSESSSVSAQSDPPVMSTARKQAKTTKRRSDRRAFGEACDRCSLRKISCKETVGGQCVACTRYARRHPDHVCTVDREIGKRGRPKGVKDGEGRTSRVAKDRKRASRKTKGIVTPDELVRKEVGMEEVISETGSQPTGFDVQRQQHNL</sequence>
<dbReference type="OrthoDB" id="10652000at2759"/>
<evidence type="ECO:0000313" key="2">
    <source>
        <dbReference type="EMBL" id="EMD36258.1"/>
    </source>
</evidence>
<feature type="region of interest" description="Disordered" evidence="1">
    <location>
        <begin position="25"/>
        <end position="108"/>
    </location>
</feature>
<keyword evidence="3" id="KW-1185">Reference proteome</keyword>
<evidence type="ECO:0008006" key="4">
    <source>
        <dbReference type="Google" id="ProtNLM"/>
    </source>
</evidence>
<feature type="compositionally biased region" description="Basic residues" evidence="1">
    <location>
        <begin position="94"/>
        <end position="104"/>
    </location>
</feature>
<dbReference type="AlphaFoldDB" id="M2QGT2"/>
<feature type="compositionally biased region" description="Basic and acidic residues" evidence="1">
    <location>
        <begin position="153"/>
        <end position="171"/>
    </location>
</feature>
<evidence type="ECO:0000256" key="1">
    <source>
        <dbReference type="SAM" id="MobiDB-lite"/>
    </source>
</evidence>
<feature type="compositionally biased region" description="Low complexity" evidence="1">
    <location>
        <begin position="50"/>
        <end position="88"/>
    </location>
</feature>
<dbReference type="Proteomes" id="UP000016930">
    <property type="component" value="Unassembled WGS sequence"/>
</dbReference>